<reference evidence="1" key="1">
    <citation type="submission" date="2023-05" db="EMBL/GenBank/DDBJ databases">
        <authorList>
            <consortium name="ELIXIR-Norway"/>
        </authorList>
    </citation>
    <scope>NUCLEOTIDE SEQUENCE</scope>
</reference>
<evidence type="ECO:0000313" key="1">
    <source>
        <dbReference type="EMBL" id="CAM9270018.1"/>
    </source>
</evidence>
<sequence length="134" mass="14695">MGGARKEEGRLPASPKHVTQARKDNRDRRVLRRGSTPVRGSRGPLLVTWRRRGHRGGGGAHARSRNEVSRGEAARARLRARPFSHHVLGDAGRQVGGRRRESEREREKGRGGGGNLISRDRGGAARGVSVEETE</sequence>
<dbReference type="EMBL" id="OX596085">
    <property type="protein sequence ID" value="CAM9270018.1"/>
    <property type="molecule type" value="Genomic_DNA"/>
</dbReference>
<reference evidence="1" key="2">
    <citation type="submission" date="2025-03" db="EMBL/GenBank/DDBJ databases">
        <authorList>
            <consortium name="ELIXIR-Norway"/>
            <consortium name="Elixir Norway"/>
        </authorList>
    </citation>
    <scope>NUCLEOTIDE SEQUENCE</scope>
</reference>
<dbReference type="Proteomes" id="UP001162501">
    <property type="component" value="Chromosome 1"/>
</dbReference>
<evidence type="ECO:0000313" key="2">
    <source>
        <dbReference type="Proteomes" id="UP001162501"/>
    </source>
</evidence>
<accession>A0AC59Y0D8</accession>
<proteinExistence type="predicted"/>
<protein>
    <submittedName>
        <fullName evidence="1">Uncharacterized protein</fullName>
    </submittedName>
</protein>
<gene>
    <name evidence="1" type="ORF">MRATA1EN22A_LOCUS223</name>
</gene>
<organism evidence="1 2">
    <name type="scientific">Rangifer tarandus platyrhynchus</name>
    <name type="common">Svalbard reindeer</name>
    <dbReference type="NCBI Taxonomy" id="3082113"/>
    <lineage>
        <taxon>Eukaryota</taxon>
        <taxon>Metazoa</taxon>
        <taxon>Chordata</taxon>
        <taxon>Craniata</taxon>
        <taxon>Vertebrata</taxon>
        <taxon>Euteleostomi</taxon>
        <taxon>Mammalia</taxon>
        <taxon>Eutheria</taxon>
        <taxon>Laurasiatheria</taxon>
        <taxon>Artiodactyla</taxon>
        <taxon>Ruminantia</taxon>
        <taxon>Pecora</taxon>
        <taxon>Cervidae</taxon>
        <taxon>Odocoileinae</taxon>
        <taxon>Rangifer</taxon>
    </lineage>
</organism>
<name>A0AC59Y0D8_RANTA</name>